<protein>
    <recommendedName>
        <fullName evidence="2">DUF3592 domain-containing protein</fullName>
    </recommendedName>
</protein>
<dbReference type="Proteomes" id="UP000198588">
    <property type="component" value="Unassembled WGS sequence"/>
</dbReference>
<evidence type="ECO:0000313" key="4">
    <source>
        <dbReference type="Proteomes" id="UP000198588"/>
    </source>
</evidence>
<dbReference type="STRING" id="1165689.SAMN02927914_02731"/>
<dbReference type="RefSeq" id="WP_244529587.1">
    <property type="nucleotide sequence ID" value="NZ_FMXM01000007.1"/>
</dbReference>
<dbReference type="EMBL" id="FMXM01000007">
    <property type="protein sequence ID" value="SDA75370.1"/>
    <property type="molecule type" value="Genomic_DNA"/>
</dbReference>
<feature type="transmembrane region" description="Helical" evidence="1">
    <location>
        <begin position="6"/>
        <end position="24"/>
    </location>
</feature>
<proteinExistence type="predicted"/>
<evidence type="ECO:0000313" key="3">
    <source>
        <dbReference type="EMBL" id="SDA75370.1"/>
    </source>
</evidence>
<feature type="domain" description="DUF3592" evidence="2">
    <location>
        <begin position="232"/>
        <end position="297"/>
    </location>
</feature>
<evidence type="ECO:0000256" key="1">
    <source>
        <dbReference type="SAM" id="Phobius"/>
    </source>
</evidence>
<gene>
    <name evidence="3" type="ORF">SAMN02927914_02731</name>
</gene>
<accession>A0A1G5XYV5</accession>
<keyword evidence="1" id="KW-0472">Membrane</keyword>
<feature type="transmembrane region" description="Helical" evidence="1">
    <location>
        <begin position="173"/>
        <end position="192"/>
    </location>
</feature>
<keyword evidence="1" id="KW-0812">Transmembrane</keyword>
<feature type="transmembrane region" description="Helical" evidence="1">
    <location>
        <begin position="303"/>
        <end position="323"/>
    </location>
</feature>
<evidence type="ECO:0000259" key="2">
    <source>
        <dbReference type="Pfam" id="PF12158"/>
    </source>
</evidence>
<dbReference type="InterPro" id="IPR021994">
    <property type="entry name" value="DUF3592"/>
</dbReference>
<keyword evidence="1" id="KW-1133">Transmembrane helix</keyword>
<feature type="transmembrane region" description="Helical" evidence="1">
    <location>
        <begin position="138"/>
        <end position="161"/>
    </location>
</feature>
<dbReference type="AlphaFoldDB" id="A0A1G5XYV5"/>
<organism evidence="3 4">
    <name type="scientific">Mesorhizobium qingshengii</name>
    <dbReference type="NCBI Taxonomy" id="1165689"/>
    <lineage>
        <taxon>Bacteria</taxon>
        <taxon>Pseudomonadati</taxon>
        <taxon>Pseudomonadota</taxon>
        <taxon>Alphaproteobacteria</taxon>
        <taxon>Hyphomicrobiales</taxon>
        <taxon>Phyllobacteriaceae</taxon>
        <taxon>Mesorhizobium</taxon>
    </lineage>
</organism>
<reference evidence="3 4" key="1">
    <citation type="submission" date="2016-10" db="EMBL/GenBank/DDBJ databases">
        <authorList>
            <person name="de Groot N.N."/>
        </authorList>
    </citation>
    <scope>NUCLEOTIDE SEQUENCE [LARGE SCALE GENOMIC DNA]</scope>
    <source>
        <strain evidence="3 4">CGMCC 1.12097</strain>
    </source>
</reference>
<name>A0A1G5XYV5_9HYPH</name>
<feature type="domain" description="DUF3592" evidence="2">
    <location>
        <begin position="38"/>
        <end position="130"/>
    </location>
</feature>
<sequence>MELKILLVGFACAVAGGLSIVTFLKWREVKAVSRWLPAPGKIISSRVEAREVKSSGSGSESSDATEIRNFPAITYEYKVGGKIFQSSHYSVQENLGNFEITETLARFPRGAKVTVFYNPSDPAKAVIERTMPDGAFKFMVQLSAGLVIGALVLVFSVGGVLEAIGPHLPKPQNLGAAALLLFMGLFVLRMGFVQKAMAEQAAKWPVAAGRIDASGLQAIKTRDRFEGYRPWRTVFKSRVVYSYGVAGQRYSADRVAFGATMTASLPGLVGGQAARYIEGGKVDVHYDPVNPASAVLECRVRGLWVLWVCSVGFLGGAALLVGLV</sequence>
<dbReference type="Pfam" id="PF12158">
    <property type="entry name" value="DUF3592"/>
    <property type="match status" value="2"/>
</dbReference>